<accession>A0A0E3LRN3</accession>
<evidence type="ECO:0000313" key="2">
    <source>
        <dbReference type="Proteomes" id="UP000033116"/>
    </source>
</evidence>
<protein>
    <submittedName>
        <fullName evidence="1">Uncharacterized protein</fullName>
    </submittedName>
</protein>
<gene>
    <name evidence="1" type="ORF">MSMAP_0336</name>
</gene>
<dbReference type="PATRIC" id="fig|1434115.4.peg.408"/>
<dbReference type="AlphaFoldDB" id="A0A0E3LRN3"/>
<dbReference type="EMBL" id="CP009511">
    <property type="protein sequence ID" value="AKB60321.1"/>
    <property type="molecule type" value="Genomic_DNA"/>
</dbReference>
<sequence length="73" mass="8648">MVTFFDASKTGKQDMPAGKEIIVLNKNNTNCRWASRKEKKDAKKNIEGLKRPASQCYVRKFRFWKKKHIYIVK</sequence>
<proteinExistence type="predicted"/>
<evidence type="ECO:0000313" key="1">
    <source>
        <dbReference type="EMBL" id="AKB60321.1"/>
    </source>
</evidence>
<dbReference type="Proteomes" id="UP000033116">
    <property type="component" value="Chromosome"/>
</dbReference>
<dbReference type="HOGENOM" id="CLU_2730425_0_0_2"/>
<reference evidence="1 2" key="1">
    <citation type="submission" date="2014-07" db="EMBL/GenBank/DDBJ databases">
        <title>Methanogenic archaea and the global carbon cycle.</title>
        <authorList>
            <person name="Henriksen J.R."/>
            <person name="Luke J."/>
            <person name="Reinhart S."/>
            <person name="Benedict M.N."/>
            <person name="Youngblut N.D."/>
            <person name="Metcalf M.E."/>
            <person name="Whitaker R.J."/>
            <person name="Metcalf W.W."/>
        </authorList>
    </citation>
    <scope>NUCLEOTIDE SEQUENCE [LARGE SCALE GENOMIC DNA]</scope>
    <source>
        <strain evidence="1 2">SarPi</strain>
    </source>
</reference>
<name>A0A0E3LRN3_METMZ</name>
<organism evidence="1 2">
    <name type="scientific">Methanosarcina mazei SarPi</name>
    <dbReference type="NCBI Taxonomy" id="1434115"/>
    <lineage>
        <taxon>Archaea</taxon>
        <taxon>Methanobacteriati</taxon>
        <taxon>Methanobacteriota</taxon>
        <taxon>Stenosarchaea group</taxon>
        <taxon>Methanomicrobia</taxon>
        <taxon>Methanosarcinales</taxon>
        <taxon>Methanosarcinaceae</taxon>
        <taxon>Methanosarcina</taxon>
    </lineage>
</organism>